<accession>A0ABP6WN22</accession>
<proteinExistence type="predicted"/>
<gene>
    <name evidence="3" type="ORF">GCM10022394_35480</name>
</gene>
<protein>
    <submittedName>
        <fullName evidence="3">Uncharacterized protein</fullName>
    </submittedName>
</protein>
<dbReference type="RefSeq" id="WP_344960200.1">
    <property type="nucleotide sequence ID" value="NZ_BAABCX010000010.1"/>
</dbReference>
<evidence type="ECO:0000313" key="3">
    <source>
        <dbReference type="EMBL" id="GAA3552136.1"/>
    </source>
</evidence>
<keyword evidence="4" id="KW-1185">Reference proteome</keyword>
<feature type="chain" id="PRO_5047283770" evidence="2">
    <location>
        <begin position="24"/>
        <end position="452"/>
    </location>
</feature>
<sequence length="452" mass="48764">MRIFKPLALTLAIFIWPINAAMANQYGVAASVYDLSNIDEVTGETVKTKVVVKGAKASHPYRVRLLPIQKQTIGSILKSGGSAFLKRSPYWIAAMIAMNYILDDDGNVYQPDPSGSAPDMDKSRSTVYLMNSGGSTNVTRDSVSINTALNIWNTQFGSALNNVKIVGAWSCSSSDCRANATWKSFGSSYSGYIKIPTDELLPPADIPIADEDFLDSVMPYIAANPTKEALRNPDAPNDWSHLIPTDDFTYLPDAVTQQDEDYINYMLDGIAQSTDPNAPGYIDPADYDRIADMASDIQGLDTPEGQADALNSEADAPLTAASMAEILEAERVAAAEAAATLAAEQAAADESAISAAEADANDPSNRQDDEDLDDEDLMDLINQSLDLPDLFDLPTISAASCQSMTLDFIGTSLSFPGAAGCQKIDQGKEVIGYMLWFLAMWHLFSIATRELN</sequence>
<evidence type="ECO:0000256" key="2">
    <source>
        <dbReference type="SAM" id="SignalP"/>
    </source>
</evidence>
<dbReference type="Proteomes" id="UP001500795">
    <property type="component" value="Unassembled WGS sequence"/>
</dbReference>
<feature type="region of interest" description="Disordered" evidence="1">
    <location>
        <begin position="350"/>
        <end position="371"/>
    </location>
</feature>
<evidence type="ECO:0000256" key="1">
    <source>
        <dbReference type="SAM" id="MobiDB-lite"/>
    </source>
</evidence>
<reference evidence="4" key="1">
    <citation type="journal article" date="2019" name="Int. J. Syst. Evol. Microbiol.">
        <title>The Global Catalogue of Microorganisms (GCM) 10K type strain sequencing project: providing services to taxonomists for standard genome sequencing and annotation.</title>
        <authorList>
            <consortium name="The Broad Institute Genomics Platform"/>
            <consortium name="The Broad Institute Genome Sequencing Center for Infectious Disease"/>
            <person name="Wu L."/>
            <person name="Ma J."/>
        </authorList>
    </citation>
    <scope>NUCLEOTIDE SEQUENCE [LARGE SCALE GENOMIC DNA]</scope>
    <source>
        <strain evidence="4">JCM 17110</strain>
    </source>
</reference>
<feature type="signal peptide" evidence="2">
    <location>
        <begin position="1"/>
        <end position="23"/>
    </location>
</feature>
<name>A0ABP6WN22_9GAMM</name>
<keyword evidence="2" id="KW-0732">Signal</keyword>
<evidence type="ECO:0000313" key="4">
    <source>
        <dbReference type="Proteomes" id="UP001500795"/>
    </source>
</evidence>
<organism evidence="3 4">
    <name type="scientific">Zobellella aerophila</name>
    <dbReference type="NCBI Taxonomy" id="870480"/>
    <lineage>
        <taxon>Bacteria</taxon>
        <taxon>Pseudomonadati</taxon>
        <taxon>Pseudomonadota</taxon>
        <taxon>Gammaproteobacteria</taxon>
        <taxon>Aeromonadales</taxon>
        <taxon>Aeromonadaceae</taxon>
        <taxon>Zobellella</taxon>
    </lineage>
</organism>
<dbReference type="EMBL" id="BAABCX010000010">
    <property type="protein sequence ID" value="GAA3552136.1"/>
    <property type="molecule type" value="Genomic_DNA"/>
</dbReference>
<comment type="caution">
    <text evidence="3">The sequence shown here is derived from an EMBL/GenBank/DDBJ whole genome shotgun (WGS) entry which is preliminary data.</text>
</comment>